<dbReference type="Pfam" id="PF00011">
    <property type="entry name" value="HSP20"/>
    <property type="match status" value="1"/>
</dbReference>
<sequence>MSKELVETTMSQLAPASTRRSLLREFDRLLDRMGSAMELPTMERFFEGALGQPVFAPAIEVAETKDEYKLTAEVPGLDPSQVDVSVAGGMLVIKGEKKREVDKNEAGLQFSERSFGSFRRSFRLPDDVDASGIEADHRNGVLTIRLPKTSEAKEPQKIEVKSAS</sequence>
<name>A0A7W6D6W3_9HYPH</name>
<protein>
    <submittedName>
        <fullName evidence="5">HSP20 family protein</fullName>
    </submittedName>
</protein>
<dbReference type="SUPFAM" id="SSF49764">
    <property type="entry name" value="HSP20-like chaperones"/>
    <property type="match status" value="1"/>
</dbReference>
<dbReference type="Gene3D" id="2.60.40.790">
    <property type="match status" value="1"/>
</dbReference>
<reference evidence="5 6" key="1">
    <citation type="submission" date="2020-08" db="EMBL/GenBank/DDBJ databases">
        <title>Genomic Encyclopedia of Type Strains, Phase IV (KMG-IV): sequencing the most valuable type-strain genomes for metagenomic binning, comparative biology and taxonomic classification.</title>
        <authorList>
            <person name="Goeker M."/>
        </authorList>
    </citation>
    <scope>NUCLEOTIDE SEQUENCE [LARGE SCALE GENOMIC DNA]</scope>
    <source>
        <strain evidence="5 6">DSM 25481</strain>
    </source>
</reference>
<evidence type="ECO:0000313" key="5">
    <source>
        <dbReference type="EMBL" id="MBB3974263.1"/>
    </source>
</evidence>
<feature type="domain" description="SHSP" evidence="4">
    <location>
        <begin position="49"/>
        <end position="163"/>
    </location>
</feature>
<keyword evidence="1" id="KW-0346">Stress response</keyword>
<dbReference type="GO" id="GO:0009408">
    <property type="term" value="P:response to heat"/>
    <property type="evidence" value="ECO:0007669"/>
    <property type="project" value="InterPro"/>
</dbReference>
<keyword evidence="6" id="KW-1185">Reference proteome</keyword>
<evidence type="ECO:0000313" key="6">
    <source>
        <dbReference type="Proteomes" id="UP000528964"/>
    </source>
</evidence>
<evidence type="ECO:0000256" key="3">
    <source>
        <dbReference type="RuleBase" id="RU003616"/>
    </source>
</evidence>
<dbReference type="InterPro" id="IPR008978">
    <property type="entry name" value="HSP20-like_chaperone"/>
</dbReference>
<proteinExistence type="inferred from homology"/>
<dbReference type="AlphaFoldDB" id="A0A7W6D6W3"/>
<dbReference type="InterPro" id="IPR044587">
    <property type="entry name" value="HSP21-like"/>
</dbReference>
<dbReference type="Proteomes" id="UP000528964">
    <property type="component" value="Unassembled WGS sequence"/>
</dbReference>
<accession>A0A7W6D6W3</accession>
<dbReference type="PANTHER" id="PTHR46733">
    <property type="entry name" value="26.5 KDA HEAT SHOCK PROTEIN, MITOCHONDRIAL"/>
    <property type="match status" value="1"/>
</dbReference>
<organism evidence="5 6">
    <name type="scientific">Hansschlegelia beijingensis</name>
    <dbReference type="NCBI Taxonomy" id="1133344"/>
    <lineage>
        <taxon>Bacteria</taxon>
        <taxon>Pseudomonadati</taxon>
        <taxon>Pseudomonadota</taxon>
        <taxon>Alphaproteobacteria</taxon>
        <taxon>Hyphomicrobiales</taxon>
        <taxon>Methylopilaceae</taxon>
        <taxon>Hansschlegelia</taxon>
    </lineage>
</organism>
<dbReference type="PROSITE" id="PS01031">
    <property type="entry name" value="SHSP"/>
    <property type="match status" value="1"/>
</dbReference>
<comment type="caution">
    <text evidence="5">The sequence shown here is derived from an EMBL/GenBank/DDBJ whole genome shotgun (WGS) entry which is preliminary data.</text>
</comment>
<evidence type="ECO:0000259" key="4">
    <source>
        <dbReference type="PROSITE" id="PS01031"/>
    </source>
</evidence>
<dbReference type="InterPro" id="IPR002068">
    <property type="entry name" value="A-crystallin/Hsp20_dom"/>
</dbReference>
<dbReference type="EMBL" id="JACIDR010000005">
    <property type="protein sequence ID" value="MBB3974263.1"/>
    <property type="molecule type" value="Genomic_DNA"/>
</dbReference>
<dbReference type="CDD" id="cd06464">
    <property type="entry name" value="ACD_sHsps-like"/>
    <property type="match status" value="1"/>
</dbReference>
<gene>
    <name evidence="5" type="ORF">GGR24_002944</name>
</gene>
<dbReference type="RefSeq" id="WP_183396111.1">
    <property type="nucleotide sequence ID" value="NZ_JACIDR010000005.1"/>
</dbReference>
<dbReference type="PANTHER" id="PTHR46733:SF4">
    <property type="entry name" value="HEAT SHOCK PROTEIN 21, CHLOROPLASTIC"/>
    <property type="match status" value="1"/>
</dbReference>
<evidence type="ECO:0000256" key="1">
    <source>
        <dbReference type="ARBA" id="ARBA00023016"/>
    </source>
</evidence>
<evidence type="ECO:0000256" key="2">
    <source>
        <dbReference type="PROSITE-ProRule" id="PRU00285"/>
    </source>
</evidence>
<comment type="similarity">
    <text evidence="2 3">Belongs to the small heat shock protein (HSP20) family.</text>
</comment>